<dbReference type="InterPro" id="IPR041921">
    <property type="entry name" value="NuoE_N"/>
</dbReference>
<evidence type="ECO:0000256" key="7">
    <source>
        <dbReference type="SAM" id="MobiDB-lite"/>
    </source>
</evidence>
<protein>
    <submittedName>
        <fullName evidence="8">NAD(P)H-dependent oxidoreductase subunit E</fullName>
    </submittedName>
</protein>
<dbReference type="EMBL" id="JAPDOB010000001">
    <property type="protein sequence ID" value="MCW3797323.1"/>
    <property type="molecule type" value="Genomic_DNA"/>
</dbReference>
<keyword evidence="5" id="KW-0411">Iron-sulfur</keyword>
<evidence type="ECO:0000313" key="8">
    <source>
        <dbReference type="EMBL" id="MCW3797323.1"/>
    </source>
</evidence>
<feature type="compositionally biased region" description="Polar residues" evidence="7">
    <location>
        <begin position="194"/>
        <end position="204"/>
    </location>
</feature>
<dbReference type="InterPro" id="IPR036249">
    <property type="entry name" value="Thioredoxin-like_sf"/>
</dbReference>
<evidence type="ECO:0000256" key="1">
    <source>
        <dbReference type="ARBA" id="ARBA00010643"/>
    </source>
</evidence>
<evidence type="ECO:0000256" key="4">
    <source>
        <dbReference type="ARBA" id="ARBA00023004"/>
    </source>
</evidence>
<dbReference type="PANTHER" id="PTHR10371">
    <property type="entry name" value="NADH DEHYDROGENASE UBIQUINONE FLAVOPROTEIN 2, MITOCHONDRIAL"/>
    <property type="match status" value="1"/>
</dbReference>
<sequence length="233" mass="25571">MAERHFAPDVPELRERWGGFTWDAKHRVRAEEILARYPDGRKQSAVMPLLDLAQRQVGEETGTQGWLPIPVIEFVAAECAMPPMRAMEVASFYTMYNLVPVGKYHVQLCGTTPCMLRGSDDVLAACEKRGIKKGYTTPDGLFTLTEVECLGACANAPMVQINDDNFEDLTEESMGAVLDALAAGQPVKPGPQVDRQTSCPQGGPTSLKKMAERNYDYRPQWHSAEPAPAGEGA</sequence>
<dbReference type="PANTHER" id="PTHR10371:SF3">
    <property type="entry name" value="NADH DEHYDROGENASE [UBIQUINONE] FLAVOPROTEIN 2, MITOCHONDRIAL"/>
    <property type="match status" value="1"/>
</dbReference>
<evidence type="ECO:0000256" key="6">
    <source>
        <dbReference type="ARBA" id="ARBA00034078"/>
    </source>
</evidence>
<dbReference type="PIRSF" id="PIRSF000216">
    <property type="entry name" value="NADH_DH_24kDa"/>
    <property type="match status" value="1"/>
</dbReference>
<organism evidence="8 9">
    <name type="scientific">Sphingomonas arvum</name>
    <dbReference type="NCBI Taxonomy" id="2992113"/>
    <lineage>
        <taxon>Bacteria</taxon>
        <taxon>Pseudomonadati</taxon>
        <taxon>Pseudomonadota</taxon>
        <taxon>Alphaproteobacteria</taxon>
        <taxon>Sphingomonadales</taxon>
        <taxon>Sphingomonadaceae</taxon>
        <taxon>Sphingomonas</taxon>
    </lineage>
</organism>
<reference evidence="8 9" key="1">
    <citation type="submission" date="2022-10" db="EMBL/GenBank/DDBJ databases">
        <title>Sphingomonas sp.</title>
        <authorList>
            <person name="Jin C."/>
        </authorList>
    </citation>
    <scope>NUCLEOTIDE SEQUENCE [LARGE SCALE GENOMIC DNA]</scope>
    <source>
        <strain evidence="8 9">BN140010</strain>
    </source>
</reference>
<gene>
    <name evidence="8" type="ORF">OMW55_05820</name>
</gene>
<dbReference type="CDD" id="cd03064">
    <property type="entry name" value="TRX_Fd_NuoE"/>
    <property type="match status" value="1"/>
</dbReference>
<dbReference type="Gene3D" id="3.40.30.10">
    <property type="entry name" value="Glutaredoxin"/>
    <property type="match status" value="1"/>
</dbReference>
<feature type="region of interest" description="Disordered" evidence="7">
    <location>
        <begin position="185"/>
        <end position="233"/>
    </location>
</feature>
<keyword evidence="4" id="KW-0408">Iron</keyword>
<evidence type="ECO:0000256" key="5">
    <source>
        <dbReference type="ARBA" id="ARBA00023014"/>
    </source>
</evidence>
<name>A0ABT3JE32_9SPHN</name>
<dbReference type="SUPFAM" id="SSF52833">
    <property type="entry name" value="Thioredoxin-like"/>
    <property type="match status" value="1"/>
</dbReference>
<dbReference type="RefSeq" id="WP_264881523.1">
    <property type="nucleotide sequence ID" value="NZ_JAPDOB010000001.1"/>
</dbReference>
<keyword evidence="3" id="KW-0479">Metal-binding</keyword>
<dbReference type="Proteomes" id="UP001526246">
    <property type="component" value="Unassembled WGS sequence"/>
</dbReference>
<evidence type="ECO:0000256" key="3">
    <source>
        <dbReference type="ARBA" id="ARBA00022723"/>
    </source>
</evidence>
<dbReference type="InterPro" id="IPR002023">
    <property type="entry name" value="NuoE-like"/>
</dbReference>
<keyword evidence="9" id="KW-1185">Reference proteome</keyword>
<evidence type="ECO:0000256" key="2">
    <source>
        <dbReference type="ARBA" id="ARBA00022714"/>
    </source>
</evidence>
<keyword evidence="2" id="KW-0001">2Fe-2S</keyword>
<accession>A0ABT3JE32</accession>
<dbReference type="PROSITE" id="PS01099">
    <property type="entry name" value="COMPLEX1_24K"/>
    <property type="match status" value="1"/>
</dbReference>
<comment type="similarity">
    <text evidence="1">Belongs to the complex I 24 kDa subunit family.</text>
</comment>
<comment type="caution">
    <text evidence="8">The sequence shown here is derived from an EMBL/GenBank/DDBJ whole genome shotgun (WGS) entry which is preliminary data.</text>
</comment>
<proteinExistence type="inferred from homology"/>
<comment type="cofactor">
    <cofactor evidence="6">
        <name>[2Fe-2S] cluster</name>
        <dbReference type="ChEBI" id="CHEBI:190135"/>
    </cofactor>
</comment>
<dbReference type="InterPro" id="IPR042128">
    <property type="entry name" value="NuoE_dom"/>
</dbReference>
<dbReference type="NCBIfam" id="TIGR01958">
    <property type="entry name" value="nuoE_fam"/>
    <property type="match status" value="1"/>
</dbReference>
<dbReference type="Gene3D" id="1.10.10.1590">
    <property type="entry name" value="NADH-quinone oxidoreductase subunit E"/>
    <property type="match status" value="1"/>
</dbReference>
<evidence type="ECO:0000313" key="9">
    <source>
        <dbReference type="Proteomes" id="UP001526246"/>
    </source>
</evidence>
<dbReference type="Pfam" id="PF01257">
    <property type="entry name" value="2Fe-2S_thioredx"/>
    <property type="match status" value="1"/>
</dbReference>